<dbReference type="EMBL" id="LPWD01000167">
    <property type="protein sequence ID" value="ODS03108.1"/>
    <property type="molecule type" value="Genomic_DNA"/>
</dbReference>
<reference evidence="3 4" key="1">
    <citation type="journal article" date="2016" name="Environ. Microbiol.">
        <title>New Methyloceanibacter diversity from North Sea sediments includes methanotroph containing solely the soluble methane monooxygenase.</title>
        <authorList>
            <person name="Vekeman B."/>
            <person name="Kerckhof F.M."/>
            <person name="Cremers G."/>
            <person name="de Vos P."/>
            <person name="Vandamme P."/>
            <person name="Boon N."/>
            <person name="Op den Camp H.J."/>
            <person name="Heylen K."/>
        </authorList>
    </citation>
    <scope>NUCLEOTIDE SEQUENCE [LARGE SCALE GENOMIC DNA]</scope>
    <source>
        <strain evidence="3 4">R-67177</strain>
    </source>
</reference>
<dbReference type="OrthoDB" id="9798693at2"/>
<dbReference type="InterPro" id="IPR027372">
    <property type="entry name" value="Phytase-like_dom"/>
</dbReference>
<organism evidence="3 4">
    <name type="scientific">Methyloceanibacter marginalis</name>
    <dbReference type="NCBI Taxonomy" id="1774971"/>
    <lineage>
        <taxon>Bacteria</taxon>
        <taxon>Pseudomonadati</taxon>
        <taxon>Pseudomonadota</taxon>
        <taxon>Alphaproteobacteria</taxon>
        <taxon>Hyphomicrobiales</taxon>
        <taxon>Hyphomicrobiaceae</taxon>
        <taxon>Methyloceanibacter</taxon>
    </lineage>
</organism>
<proteinExistence type="predicted"/>
<protein>
    <recommendedName>
        <fullName evidence="2">Phytase-like domain-containing protein</fullName>
    </recommendedName>
</protein>
<feature type="chain" id="PRO_5009139312" description="Phytase-like domain-containing protein" evidence="1">
    <location>
        <begin position="25"/>
        <end position="344"/>
    </location>
</feature>
<comment type="caution">
    <text evidence="3">The sequence shown here is derived from an EMBL/GenBank/DDBJ whole genome shotgun (WGS) entry which is preliminary data.</text>
</comment>
<feature type="signal peptide" evidence="1">
    <location>
        <begin position="1"/>
        <end position="24"/>
    </location>
</feature>
<dbReference type="Proteomes" id="UP000095042">
    <property type="component" value="Unassembled WGS sequence"/>
</dbReference>
<evidence type="ECO:0000313" key="3">
    <source>
        <dbReference type="EMBL" id="ODS03108.1"/>
    </source>
</evidence>
<evidence type="ECO:0000259" key="2">
    <source>
        <dbReference type="Pfam" id="PF13449"/>
    </source>
</evidence>
<dbReference type="RefSeq" id="WP_069623686.1">
    <property type="nucleotide sequence ID" value="NZ_LPWD01000167.1"/>
</dbReference>
<name>A0A1E3WBB9_9HYPH</name>
<dbReference type="AlphaFoldDB" id="A0A1E3WBB9"/>
<evidence type="ECO:0000313" key="4">
    <source>
        <dbReference type="Proteomes" id="UP000095042"/>
    </source>
</evidence>
<evidence type="ECO:0000256" key="1">
    <source>
        <dbReference type="SAM" id="SignalP"/>
    </source>
</evidence>
<dbReference type="Pfam" id="PF13449">
    <property type="entry name" value="Phytase-like"/>
    <property type="match status" value="1"/>
</dbReference>
<keyword evidence="1" id="KW-0732">Signal</keyword>
<accession>A0A1E3WBB9</accession>
<gene>
    <name evidence="3" type="ORF">AUC71_11485</name>
</gene>
<feature type="domain" description="Phytase-like" evidence="2">
    <location>
        <begin position="77"/>
        <end position="330"/>
    </location>
</feature>
<dbReference type="InterPro" id="IPR014567">
    <property type="entry name" value="UCP031900"/>
</dbReference>
<keyword evidence="4" id="KW-1185">Reference proteome</keyword>
<dbReference type="PIRSF" id="PIRSF031900">
    <property type="entry name" value="UCP031900"/>
    <property type="match status" value="1"/>
</dbReference>
<sequence length="344" mass="37619">MKRASRRAALALALFTVGSLCAVASSLIAKPADVPDRAIETRVSVIPINFDRDRPERKEFGKLIFRGGLNLFGRSRHFGGFSGIAWIPPARRCWPPTPALDARDLTYDGRWLKGMENVTLGPILGHDGKPLRIDAERDAEGLALTAGDTRTGQALVSFEREHRILRYPFTMKSFGPPGGVVRLPKEAGGMDANQGLEAVALIHAGPLKDTVVALSERLQDANGNLRGWLIGGRNPGPITVRRLGGFDITDAAGLPEGGLILLERRFRYSEGVKMRIRRISAAELKAGRLIEGEVLLEATDRLNIDNMEAIAVHRSRAGETVLTLMSDDNFSPFQRSLIMQFALP</sequence>